<evidence type="ECO:0000256" key="1">
    <source>
        <dbReference type="ARBA" id="ARBA00022737"/>
    </source>
</evidence>
<protein>
    <submittedName>
        <fullName evidence="4">BZ3500_MvSof-1268-A1-R1_Chr7-1g09257 protein</fullName>
    </submittedName>
</protein>
<dbReference type="NCBIfam" id="TIGR00756">
    <property type="entry name" value="PPR"/>
    <property type="match status" value="2"/>
</dbReference>
<dbReference type="PROSITE" id="PS51375">
    <property type="entry name" value="PPR"/>
    <property type="match status" value="3"/>
</dbReference>
<feature type="region of interest" description="Disordered" evidence="3">
    <location>
        <begin position="1642"/>
        <end position="1673"/>
    </location>
</feature>
<reference evidence="5" key="1">
    <citation type="submission" date="2016-10" db="EMBL/GenBank/DDBJ databases">
        <authorList>
            <person name="Jeantristanb JTB J.-T."/>
            <person name="Ricardo R."/>
        </authorList>
    </citation>
    <scope>NUCLEOTIDE SEQUENCE [LARGE SCALE GENOMIC DNA]</scope>
</reference>
<dbReference type="OrthoDB" id="411857at2759"/>
<dbReference type="InterPro" id="IPR011990">
    <property type="entry name" value="TPR-like_helical_dom_sf"/>
</dbReference>
<dbReference type="Proteomes" id="UP000249723">
    <property type="component" value="Unassembled WGS sequence"/>
</dbReference>
<dbReference type="PANTHER" id="PTHR47942:SF63">
    <property type="entry name" value="PENTATRICOPEPTIDE REPEAT-CONTAINING PROTEIN"/>
    <property type="match status" value="1"/>
</dbReference>
<feature type="repeat" description="PPR" evidence="2">
    <location>
        <begin position="1573"/>
        <end position="1607"/>
    </location>
</feature>
<dbReference type="Pfam" id="PF01535">
    <property type="entry name" value="PPR"/>
    <property type="match status" value="2"/>
</dbReference>
<feature type="repeat" description="PPR" evidence="2">
    <location>
        <begin position="1385"/>
        <end position="1419"/>
    </location>
</feature>
<evidence type="ECO:0000256" key="3">
    <source>
        <dbReference type="SAM" id="MobiDB-lite"/>
    </source>
</evidence>
<dbReference type="InterPro" id="IPR002885">
    <property type="entry name" value="PPR_rpt"/>
</dbReference>
<feature type="region of interest" description="Disordered" evidence="3">
    <location>
        <begin position="402"/>
        <end position="427"/>
    </location>
</feature>
<evidence type="ECO:0000313" key="5">
    <source>
        <dbReference type="Proteomes" id="UP000249723"/>
    </source>
</evidence>
<dbReference type="PANTHER" id="PTHR47942">
    <property type="entry name" value="TETRATRICOPEPTIDE REPEAT (TPR)-LIKE SUPERFAMILY PROTEIN-RELATED"/>
    <property type="match status" value="1"/>
</dbReference>
<dbReference type="Pfam" id="PF13812">
    <property type="entry name" value="PPR_3"/>
    <property type="match status" value="1"/>
</dbReference>
<feature type="region of interest" description="Disordered" evidence="3">
    <location>
        <begin position="1"/>
        <end position="117"/>
    </location>
</feature>
<name>A0A2X0LDF4_9BASI</name>
<dbReference type="InterPro" id="IPR051222">
    <property type="entry name" value="PPR/CCM1_RNA-binding"/>
</dbReference>
<dbReference type="STRING" id="289078.A0A2X0LDF4"/>
<sequence length="1726" mass="185999">MPSAVFRSCQRDSQRSGRIAPCGFARDRPAAGSSSVSARTTATFTSRVASKPISRVPSHDPGSTGHWNTWPASPSTPKPSIPRPRRPHSASGLGSRRRAFVPSPFRPPPPHFKTRHNQTRCKISRPVAHLSSKLSHLAQSFRPQHHFNTLRNAFPSSASAHGGSTTGFFDPANVFQQAANNTLGAATGQAAGAGAGSSAGGAGGAKWHAGRNAYNWGSSVSKKNNNNATLLERQNPGRMMSQATSQDSSTRLDEEAEDSSSTRGRRNVLLTPHRAGRTAPAPFKPATRERSSSIPSSTERPAPPTELLNVSEMGLPAPRLSSSEMQSRYRFAFAQGTKTVEMVAMEREADEMDLGPQASSVRVSGRRASISSLTTPSLIRMPRPLLLAGSSSSAAAPLLSARGVHTTTKSSPSSRPTPFPSTSPPLATVARVRRNSTSAIESSSPSLLDAADAALQVPPPRQSSSRPPASSPNDPASMLLRKRSSGFKDKMKAPTIETIRNSSYRSPEAANDAVRHYVAVESAYSVEGHNAAMEALLRTRLPNTPITTIVHLYNQLFEHEALRPTRKSYELVLKTFCTRDQEVLNNISFLTKRIERKKGATLARGPYHRTSSSEELLMNPAEQRTLETLQKEDYLSPALEIYKTLGPLGDKLEDGVMSELIAGAARRGRIDLALTLFGRVERSPFQKALSGTYIALIQMFGREKDKESLMAVFEGYLQARATGQLRPTNSVIKRPFHQQVPVKHAYSTAPEFTLQANSGFFIGGDDAVWRNTIAALFEVGDSAEAVALLERMLLAQNSSEPLPAGYPTTFAPAMLATIVAGFASLGDENSARKWFDQAGAVASSGVPVELHGIAFHAALRADLPALLRHIYAASLDRAGPNFMLSISDFVTFVDTQIASLYASTTSAEDARAAIDAIVSARPKFEQAARKGWTLGNPQREVALSTGLLSRIVSAFAHCGDWTNAANTFVELGRTILRAQVSKDSVRSPEKWILVGRESAMTALGFVPQDAKDWTRNADAPRLPIAEVTKVVAMLNRFSLQAGTNETTPSAVQVLVVECFLSAKAENKGDVEALKLSGDQWYTIIDAFASVQSQIRRGLEPAFEFPGFEPIIDDFAASQVKIPSAFANNFPALVESLLAGGMPSDRARAVLAVLDLNLAQSLEAKEAPAPVEAPAAAAVAAAAAAQVEAPSPSVAQSARTYAAEPAPVVIPTPPATPPPHVLKHLSAPLPTVNAIDINLSNQLDTLIYGHNFDDAFKIALQAADQGRYAHPEALGRLLEALGRAGKTEAARQTYTLAYASLPALAAQPTDQSMAWSALEDHMIITLAVAGELEEVGQHRDRLIQAGSAPSADGYAAMILHMKETTNDAAVALTLFEESQRLGVKPNIYLFNTLISKLSRARRAKDALEYFELMKSHGLKPTAITYGAIINACCKTGDDASADYLFQEMIASPNFKPRVPPYNTMIQFYTSTKPDRARALHYYRALLNARVQPTGHTYKLLLDCYGSIDEPDFASMEDVFATLLQDPAVIVTGAHWASLIHSYGSVGKDLDKAVQIFDSIQGHASTLQSRSDLPDAVVYEALLNAFIANGRADLCENYLVEMKDRGVKMTAYVANTLIKGHAAQNNMSSARAVFDAMQDPPAGFAASGNHAVNRHPKQQQQQSSDPAASGPVYREPSTWETMIKVELEAGEAPRALGLMKRVEERAFPEAVVARIRKHLDDAGLVSLA</sequence>
<accession>A0A2X0LDF4</accession>
<proteinExistence type="predicted"/>
<feature type="region of interest" description="Disordered" evidence="3">
    <location>
        <begin position="231"/>
        <end position="309"/>
    </location>
</feature>
<evidence type="ECO:0000313" key="4">
    <source>
        <dbReference type="EMBL" id="SDA03100.1"/>
    </source>
</evidence>
<gene>
    <name evidence="4" type="ORF">BZ3500_MVSOF-1268-A1-R1_CHR7-1G09257</name>
</gene>
<feature type="compositionally biased region" description="Low complexity" evidence="3">
    <location>
        <begin position="402"/>
        <end position="414"/>
    </location>
</feature>
<dbReference type="Gene3D" id="1.25.40.10">
    <property type="entry name" value="Tetratricopeptide repeat domain"/>
    <property type="match status" value="3"/>
</dbReference>
<feature type="repeat" description="PPR" evidence="2">
    <location>
        <begin position="1420"/>
        <end position="1450"/>
    </location>
</feature>
<organism evidence="4 5">
    <name type="scientific">Microbotryum saponariae</name>
    <dbReference type="NCBI Taxonomy" id="289078"/>
    <lineage>
        <taxon>Eukaryota</taxon>
        <taxon>Fungi</taxon>
        <taxon>Dikarya</taxon>
        <taxon>Basidiomycota</taxon>
        <taxon>Pucciniomycotina</taxon>
        <taxon>Microbotryomycetes</taxon>
        <taxon>Microbotryales</taxon>
        <taxon>Microbotryaceae</taxon>
        <taxon>Microbotryum</taxon>
    </lineage>
</organism>
<evidence type="ECO:0000256" key="2">
    <source>
        <dbReference type="PROSITE-ProRule" id="PRU00708"/>
    </source>
</evidence>
<feature type="compositionally biased region" description="Low complexity" evidence="3">
    <location>
        <begin position="456"/>
        <end position="477"/>
    </location>
</feature>
<keyword evidence="1" id="KW-0677">Repeat</keyword>
<feature type="compositionally biased region" description="Polar residues" evidence="3">
    <location>
        <begin position="32"/>
        <end position="48"/>
    </location>
</feature>
<dbReference type="SUPFAM" id="SSF81901">
    <property type="entry name" value="HCP-like"/>
    <property type="match status" value="1"/>
</dbReference>
<feature type="region of interest" description="Disordered" evidence="3">
    <location>
        <begin position="456"/>
        <end position="479"/>
    </location>
</feature>
<keyword evidence="5" id="KW-1185">Reference proteome</keyword>
<dbReference type="EMBL" id="FMWP01000127">
    <property type="protein sequence ID" value="SDA03100.1"/>
    <property type="molecule type" value="Genomic_DNA"/>
</dbReference>